<accession>A0ACC2IY09</accession>
<dbReference type="EMBL" id="JAPESX010000707">
    <property type="protein sequence ID" value="KAJ8120049.1"/>
    <property type="molecule type" value="Genomic_DNA"/>
</dbReference>
<proteinExistence type="predicted"/>
<evidence type="ECO:0000313" key="1">
    <source>
        <dbReference type="EMBL" id="KAJ8120049.1"/>
    </source>
</evidence>
<keyword evidence="2" id="KW-1185">Reference proteome</keyword>
<organism evidence="1 2">
    <name type="scientific">Nemania bipapillata</name>
    <dbReference type="NCBI Taxonomy" id="110536"/>
    <lineage>
        <taxon>Eukaryota</taxon>
        <taxon>Fungi</taxon>
        <taxon>Dikarya</taxon>
        <taxon>Ascomycota</taxon>
        <taxon>Pezizomycotina</taxon>
        <taxon>Sordariomycetes</taxon>
        <taxon>Xylariomycetidae</taxon>
        <taxon>Xylariales</taxon>
        <taxon>Xylariaceae</taxon>
        <taxon>Nemania</taxon>
    </lineage>
</organism>
<sequence>MATTATTDGDPRQNSRLTQFIIWFLFIAAVFSACARLGIKYAMTHALAWDDKLIISSLLIYLAQCIAISVAESADITTTSVEQPSNSFLKVRSFTTEDPLAIVVGLWLVSAAAAGLLQCALPTPWDFTNSSYCINRRAWWTFVVVLNVITDISLVGLYFFIITGLRIARARKVSIIVAFSTKLLVVGIALAQLTAFRRGPTVGVTPNLRLSLVLNQAVLSSSVITTCIPYLKPFMQGLQAGINRVNNASAYEDELMHLPQPLSSSQSNETHR</sequence>
<gene>
    <name evidence="1" type="ORF">ONZ43_g3145</name>
</gene>
<comment type="caution">
    <text evidence="1">The sequence shown here is derived from an EMBL/GenBank/DDBJ whole genome shotgun (WGS) entry which is preliminary data.</text>
</comment>
<name>A0ACC2IY09_9PEZI</name>
<reference evidence="1" key="1">
    <citation type="submission" date="2022-11" db="EMBL/GenBank/DDBJ databases">
        <title>Genome Sequence of Nemania bipapillata.</title>
        <authorList>
            <person name="Buettner E."/>
        </authorList>
    </citation>
    <scope>NUCLEOTIDE SEQUENCE</scope>
    <source>
        <strain evidence="1">CP14</strain>
    </source>
</reference>
<dbReference type="Proteomes" id="UP001153334">
    <property type="component" value="Unassembled WGS sequence"/>
</dbReference>
<evidence type="ECO:0000313" key="2">
    <source>
        <dbReference type="Proteomes" id="UP001153334"/>
    </source>
</evidence>
<protein>
    <submittedName>
        <fullName evidence="1">Uncharacterized protein</fullName>
    </submittedName>
</protein>